<keyword evidence="4" id="KW-1005">Bacterial flagellum biogenesis</keyword>
<gene>
    <name evidence="6" type="primary">fliS</name>
    <name evidence="6" type="ORF">EUA98_15795</name>
</gene>
<dbReference type="OrthoDB" id="3268516at2"/>
<dbReference type="Proteomes" id="UP000293764">
    <property type="component" value="Unassembled WGS sequence"/>
</dbReference>
<comment type="subcellular location">
    <subcellularLocation>
        <location evidence="1">Cytoplasm</location>
        <location evidence="1">Cytosol</location>
    </subcellularLocation>
</comment>
<proteinExistence type="inferred from homology"/>
<reference evidence="6 7" key="1">
    <citation type="submission" date="2019-01" db="EMBL/GenBank/DDBJ databases">
        <title>Novel species of Cellulomonas.</title>
        <authorList>
            <person name="Liu Q."/>
            <person name="Xin Y.-H."/>
        </authorList>
    </citation>
    <scope>NUCLEOTIDE SEQUENCE [LARGE SCALE GENOMIC DNA]</scope>
    <source>
        <strain evidence="6 7">HLT2-17</strain>
    </source>
</reference>
<dbReference type="NCBIfam" id="TIGR00208">
    <property type="entry name" value="fliS"/>
    <property type="match status" value="1"/>
</dbReference>
<comment type="caution">
    <text evidence="6">The sequence shown here is derived from an EMBL/GenBank/DDBJ whole genome shotgun (WGS) entry which is preliminary data.</text>
</comment>
<dbReference type="GO" id="GO:0044780">
    <property type="term" value="P:bacterial-type flagellum assembly"/>
    <property type="evidence" value="ECO:0007669"/>
    <property type="project" value="InterPro"/>
</dbReference>
<keyword evidence="7" id="KW-1185">Reference proteome</keyword>
<dbReference type="EMBL" id="SDWW01000044">
    <property type="protein sequence ID" value="RYV50028.1"/>
    <property type="molecule type" value="Genomic_DNA"/>
</dbReference>
<evidence type="ECO:0000256" key="3">
    <source>
        <dbReference type="ARBA" id="ARBA00022490"/>
    </source>
</evidence>
<dbReference type="Gene3D" id="1.20.120.340">
    <property type="entry name" value="Flagellar protein FliS"/>
    <property type="match status" value="1"/>
</dbReference>
<evidence type="ECO:0000313" key="7">
    <source>
        <dbReference type="Proteomes" id="UP000293764"/>
    </source>
</evidence>
<dbReference type="InterPro" id="IPR003713">
    <property type="entry name" value="FliS"/>
</dbReference>
<comment type="similarity">
    <text evidence="2">Belongs to the FliS family.</text>
</comment>
<dbReference type="GO" id="GO:0071973">
    <property type="term" value="P:bacterial-type flagellum-dependent cell motility"/>
    <property type="evidence" value="ECO:0007669"/>
    <property type="project" value="TreeGrafter"/>
</dbReference>
<evidence type="ECO:0000313" key="6">
    <source>
        <dbReference type="EMBL" id="RYV50028.1"/>
    </source>
</evidence>
<keyword evidence="3" id="KW-0963">Cytoplasm</keyword>
<dbReference type="SUPFAM" id="SSF101116">
    <property type="entry name" value="Flagellar export chaperone FliS"/>
    <property type="match status" value="1"/>
</dbReference>
<dbReference type="GO" id="GO:0005829">
    <property type="term" value="C:cytosol"/>
    <property type="evidence" value="ECO:0007669"/>
    <property type="project" value="UniProtKB-SubCell"/>
</dbReference>
<dbReference type="PANTHER" id="PTHR34773:SF1">
    <property type="entry name" value="FLAGELLAR SECRETION CHAPERONE FLIS"/>
    <property type="match status" value="1"/>
</dbReference>
<keyword evidence="5" id="KW-0143">Chaperone</keyword>
<protein>
    <submittedName>
        <fullName evidence="6">Flagellar export chaperone FliS</fullName>
    </submittedName>
</protein>
<organism evidence="6 7">
    <name type="scientific">Pengzhenrongella frigida</name>
    <dbReference type="NCBI Taxonomy" id="1259133"/>
    <lineage>
        <taxon>Bacteria</taxon>
        <taxon>Bacillati</taxon>
        <taxon>Actinomycetota</taxon>
        <taxon>Actinomycetes</taxon>
        <taxon>Micrococcales</taxon>
        <taxon>Pengzhenrongella</taxon>
    </lineage>
</organism>
<evidence type="ECO:0000256" key="2">
    <source>
        <dbReference type="ARBA" id="ARBA00008787"/>
    </source>
</evidence>
<dbReference type="RefSeq" id="WP_130103655.1">
    <property type="nucleotide sequence ID" value="NZ_SDWW01000044.1"/>
</dbReference>
<keyword evidence="6" id="KW-0966">Cell projection</keyword>
<accession>A0A4Q5MWP2</accession>
<sequence length="153" mass="16308">MNLALTRIRFRENAITTAGPQQILTMLYDRLVLDLDRAAAAQRAGDRGEANKQLDHAQDIISGLASTLDIDEWSGGQSLMDLYMYLLKELVGASIVGDADRIAACSTLVVPLRDAWHEAAAAVAAEAQTNIPTQRTRALAFGESAVGGELGVG</sequence>
<keyword evidence="6" id="KW-0282">Flagellum</keyword>
<name>A0A4Q5MWP2_9MICO</name>
<evidence type="ECO:0000256" key="4">
    <source>
        <dbReference type="ARBA" id="ARBA00022795"/>
    </source>
</evidence>
<evidence type="ECO:0000256" key="1">
    <source>
        <dbReference type="ARBA" id="ARBA00004514"/>
    </source>
</evidence>
<keyword evidence="6" id="KW-0969">Cilium</keyword>
<evidence type="ECO:0000256" key="5">
    <source>
        <dbReference type="ARBA" id="ARBA00023186"/>
    </source>
</evidence>
<dbReference type="InterPro" id="IPR036584">
    <property type="entry name" value="FliS_sf"/>
</dbReference>
<dbReference type="PANTHER" id="PTHR34773">
    <property type="entry name" value="FLAGELLAR SECRETION CHAPERONE FLIS"/>
    <property type="match status" value="1"/>
</dbReference>
<dbReference type="AlphaFoldDB" id="A0A4Q5MWP2"/>
<dbReference type="CDD" id="cd16098">
    <property type="entry name" value="FliS"/>
    <property type="match status" value="1"/>
</dbReference>
<dbReference type="Pfam" id="PF02561">
    <property type="entry name" value="FliS"/>
    <property type="match status" value="1"/>
</dbReference>